<feature type="transmembrane region" description="Helical" evidence="1">
    <location>
        <begin position="21"/>
        <end position="45"/>
    </location>
</feature>
<name>A0AAJ0HSC0_9PEZI</name>
<evidence type="ECO:0000313" key="3">
    <source>
        <dbReference type="Proteomes" id="UP001275084"/>
    </source>
</evidence>
<feature type="transmembrane region" description="Helical" evidence="1">
    <location>
        <begin position="87"/>
        <end position="108"/>
    </location>
</feature>
<keyword evidence="1" id="KW-0812">Transmembrane</keyword>
<keyword evidence="1" id="KW-0472">Membrane</keyword>
<dbReference type="EMBL" id="JAUIQD010000002">
    <property type="protein sequence ID" value="KAK3360361.1"/>
    <property type="molecule type" value="Genomic_DNA"/>
</dbReference>
<evidence type="ECO:0000313" key="2">
    <source>
        <dbReference type="EMBL" id="KAK3360361.1"/>
    </source>
</evidence>
<accession>A0AAJ0HSC0</accession>
<evidence type="ECO:0000256" key="1">
    <source>
        <dbReference type="SAM" id="Phobius"/>
    </source>
</evidence>
<keyword evidence="3" id="KW-1185">Reference proteome</keyword>
<protein>
    <submittedName>
        <fullName evidence="2">Uncharacterized protein</fullName>
    </submittedName>
</protein>
<reference evidence="2" key="1">
    <citation type="journal article" date="2023" name="Mol. Phylogenet. Evol.">
        <title>Genome-scale phylogeny and comparative genomics of the fungal order Sordariales.</title>
        <authorList>
            <person name="Hensen N."/>
            <person name="Bonometti L."/>
            <person name="Westerberg I."/>
            <person name="Brannstrom I.O."/>
            <person name="Guillou S."/>
            <person name="Cros-Aarteil S."/>
            <person name="Calhoun S."/>
            <person name="Haridas S."/>
            <person name="Kuo A."/>
            <person name="Mondo S."/>
            <person name="Pangilinan J."/>
            <person name="Riley R."/>
            <person name="LaButti K."/>
            <person name="Andreopoulos B."/>
            <person name="Lipzen A."/>
            <person name="Chen C."/>
            <person name="Yan M."/>
            <person name="Daum C."/>
            <person name="Ng V."/>
            <person name="Clum A."/>
            <person name="Steindorff A."/>
            <person name="Ohm R.A."/>
            <person name="Martin F."/>
            <person name="Silar P."/>
            <person name="Natvig D.O."/>
            <person name="Lalanne C."/>
            <person name="Gautier V."/>
            <person name="Ament-Velasquez S.L."/>
            <person name="Kruys A."/>
            <person name="Hutchinson M.I."/>
            <person name="Powell A.J."/>
            <person name="Barry K."/>
            <person name="Miller A.N."/>
            <person name="Grigoriev I.V."/>
            <person name="Debuchy R."/>
            <person name="Gladieux P."/>
            <person name="Hiltunen Thoren M."/>
            <person name="Johannesson H."/>
        </authorList>
    </citation>
    <scope>NUCLEOTIDE SEQUENCE</scope>
    <source>
        <strain evidence="2">CBS 955.72</strain>
    </source>
</reference>
<dbReference type="AlphaFoldDB" id="A0AAJ0HSC0"/>
<dbReference type="Proteomes" id="UP001275084">
    <property type="component" value="Unassembled WGS sequence"/>
</dbReference>
<sequence>MAILLFEVLRRPSTTFAHATSSWTLGIVLAIIIVGFGFCTLGHAFVQPVCDTIQTCLYRFMTHNVEAWVWLPQNGATSDFKPAWGDALGILTILSGFAVCVGFWWAVLRC</sequence>
<comment type="caution">
    <text evidence="2">The sequence shown here is derived from an EMBL/GenBank/DDBJ whole genome shotgun (WGS) entry which is preliminary data.</text>
</comment>
<gene>
    <name evidence="2" type="ORF">B0T25DRAFT_128607</name>
</gene>
<organism evidence="2 3">
    <name type="scientific">Lasiosphaeria hispida</name>
    <dbReference type="NCBI Taxonomy" id="260671"/>
    <lineage>
        <taxon>Eukaryota</taxon>
        <taxon>Fungi</taxon>
        <taxon>Dikarya</taxon>
        <taxon>Ascomycota</taxon>
        <taxon>Pezizomycotina</taxon>
        <taxon>Sordariomycetes</taxon>
        <taxon>Sordariomycetidae</taxon>
        <taxon>Sordariales</taxon>
        <taxon>Lasiosphaeriaceae</taxon>
        <taxon>Lasiosphaeria</taxon>
    </lineage>
</organism>
<keyword evidence="1" id="KW-1133">Transmembrane helix</keyword>
<proteinExistence type="predicted"/>
<reference evidence="2" key="2">
    <citation type="submission" date="2023-06" db="EMBL/GenBank/DDBJ databases">
        <authorList>
            <consortium name="Lawrence Berkeley National Laboratory"/>
            <person name="Haridas S."/>
            <person name="Hensen N."/>
            <person name="Bonometti L."/>
            <person name="Westerberg I."/>
            <person name="Brannstrom I.O."/>
            <person name="Guillou S."/>
            <person name="Cros-Aarteil S."/>
            <person name="Calhoun S."/>
            <person name="Kuo A."/>
            <person name="Mondo S."/>
            <person name="Pangilinan J."/>
            <person name="Riley R."/>
            <person name="Labutti K."/>
            <person name="Andreopoulos B."/>
            <person name="Lipzen A."/>
            <person name="Chen C."/>
            <person name="Yanf M."/>
            <person name="Daum C."/>
            <person name="Ng V."/>
            <person name="Clum A."/>
            <person name="Steindorff A."/>
            <person name="Ohm R."/>
            <person name="Martin F."/>
            <person name="Silar P."/>
            <person name="Natvig D."/>
            <person name="Lalanne C."/>
            <person name="Gautier V."/>
            <person name="Ament-Velasquez S.L."/>
            <person name="Kruys A."/>
            <person name="Hutchinson M.I."/>
            <person name="Powell A.J."/>
            <person name="Barry K."/>
            <person name="Miller A.N."/>
            <person name="Grigoriev I.V."/>
            <person name="Debuchy R."/>
            <person name="Gladieux P."/>
            <person name="Thoren M.H."/>
            <person name="Johannesson H."/>
        </authorList>
    </citation>
    <scope>NUCLEOTIDE SEQUENCE</scope>
    <source>
        <strain evidence="2">CBS 955.72</strain>
    </source>
</reference>